<comment type="caution">
    <text evidence="2">The sequence shown here is derived from an EMBL/GenBank/DDBJ whole genome shotgun (WGS) entry which is preliminary data.</text>
</comment>
<dbReference type="EMBL" id="CATKSH010000003">
    <property type="protein sequence ID" value="CAI9119899.1"/>
    <property type="molecule type" value="Genomic_DNA"/>
</dbReference>
<feature type="chain" id="PRO_5041420129" description="Lipoprotein" evidence="1">
    <location>
        <begin position="28"/>
        <end position="166"/>
    </location>
</feature>
<protein>
    <recommendedName>
        <fullName evidence="4">Lipoprotein</fullName>
    </recommendedName>
</protein>
<dbReference type="RefSeq" id="WP_289840860.1">
    <property type="nucleotide sequence ID" value="NZ_CATKSH010000003.1"/>
</dbReference>
<evidence type="ECO:0000313" key="3">
    <source>
        <dbReference type="Proteomes" id="UP001176960"/>
    </source>
</evidence>
<name>A0AA35XVM3_9PROT</name>
<evidence type="ECO:0000313" key="2">
    <source>
        <dbReference type="EMBL" id="CAI9119899.1"/>
    </source>
</evidence>
<proteinExistence type="predicted"/>
<dbReference type="Proteomes" id="UP001176960">
    <property type="component" value="Unassembled WGS sequence"/>
</dbReference>
<evidence type="ECO:0008006" key="4">
    <source>
        <dbReference type="Google" id="ProtNLM"/>
    </source>
</evidence>
<feature type="signal peptide" evidence="1">
    <location>
        <begin position="1"/>
        <end position="27"/>
    </location>
</feature>
<reference evidence="2" key="1">
    <citation type="submission" date="2023-03" db="EMBL/GenBank/DDBJ databases">
        <authorList>
            <person name="Cleenwerck I."/>
        </authorList>
    </citation>
    <scope>NUCLEOTIDE SEQUENCE</scope>
    <source>
        <strain evidence="2">LMG 32879</strain>
    </source>
</reference>
<evidence type="ECO:0000256" key="1">
    <source>
        <dbReference type="SAM" id="SignalP"/>
    </source>
</evidence>
<dbReference type="AlphaFoldDB" id="A0AA35XVM3"/>
<keyword evidence="3" id="KW-1185">Reference proteome</keyword>
<keyword evidence="1" id="KW-0732">Signal</keyword>
<accession>A0AA35XVM3</accession>
<sequence length="166" mass="18109">MSGFAAFKKLHLFVSVSALVLSLGGCAAMPSGPIFGDWYGYQPLPVPQSQLAVELVLHGAADARTGTYRIHYQTLWGQGSVFTRSDYLNGAWARTPMTIDGVPCALIVLSPDGVGPSWGAMVTRYIELPNRLLIRATDHDRPDLTQDGLLYRLAPRKPTDFGYGRV</sequence>
<gene>
    <name evidence="2" type="ORF">LMG32879_000725</name>
</gene>
<organism evidence="2 3">
    <name type="scientific">Brytella acorum</name>
    <dbReference type="NCBI Taxonomy" id="2959299"/>
    <lineage>
        <taxon>Bacteria</taxon>
        <taxon>Pseudomonadati</taxon>
        <taxon>Pseudomonadota</taxon>
        <taxon>Alphaproteobacteria</taxon>
        <taxon>Acetobacterales</taxon>
        <taxon>Acetobacteraceae</taxon>
        <taxon>Brytella</taxon>
    </lineage>
</organism>